<dbReference type="SUPFAM" id="SSF57850">
    <property type="entry name" value="RING/U-box"/>
    <property type="match status" value="1"/>
</dbReference>
<feature type="compositionally biased region" description="Pro residues" evidence="9">
    <location>
        <begin position="485"/>
        <end position="496"/>
    </location>
</feature>
<evidence type="ECO:0000256" key="7">
    <source>
        <dbReference type="ARBA" id="ARBA00022833"/>
    </source>
</evidence>
<dbReference type="EC" id="2.3.2.27" evidence="2"/>
<feature type="compositionally biased region" description="Polar residues" evidence="9">
    <location>
        <begin position="397"/>
        <end position="414"/>
    </location>
</feature>
<comment type="catalytic activity">
    <reaction evidence="1">
        <text>S-ubiquitinyl-[E2 ubiquitin-conjugating enzyme]-L-cysteine + [acceptor protein]-L-lysine = [E2 ubiquitin-conjugating enzyme]-L-cysteine + N(6)-ubiquitinyl-[acceptor protein]-L-lysine.</text>
        <dbReference type="EC" id="2.3.2.27"/>
    </reaction>
</comment>
<evidence type="ECO:0000256" key="4">
    <source>
        <dbReference type="ARBA" id="ARBA00022723"/>
    </source>
</evidence>
<dbReference type="PANTHER" id="PTHR22937:SF224">
    <property type="entry name" value="E3 UBIQUITIN-PROTEIN LIGASE MBR1-RELATED"/>
    <property type="match status" value="1"/>
</dbReference>
<evidence type="ECO:0000256" key="8">
    <source>
        <dbReference type="PROSITE-ProRule" id="PRU00175"/>
    </source>
</evidence>
<evidence type="ECO:0000256" key="5">
    <source>
        <dbReference type="ARBA" id="ARBA00022771"/>
    </source>
</evidence>
<evidence type="ECO:0000256" key="6">
    <source>
        <dbReference type="ARBA" id="ARBA00022786"/>
    </source>
</evidence>
<proteinExistence type="predicted"/>
<accession>A0ABR2EJG5</accession>
<dbReference type="EMBL" id="JBBPBM010000013">
    <property type="protein sequence ID" value="KAK8561302.1"/>
    <property type="molecule type" value="Genomic_DNA"/>
</dbReference>
<feature type="region of interest" description="Disordered" evidence="9">
    <location>
        <begin position="456"/>
        <end position="504"/>
    </location>
</feature>
<dbReference type="Gene3D" id="3.30.40.10">
    <property type="entry name" value="Zinc/RING finger domain, C3HC4 (zinc finger)"/>
    <property type="match status" value="1"/>
</dbReference>
<dbReference type="Proteomes" id="UP001472677">
    <property type="component" value="Unassembled WGS sequence"/>
</dbReference>
<gene>
    <name evidence="11" type="ORF">V6N12_048376</name>
</gene>
<dbReference type="PANTHER" id="PTHR22937">
    <property type="entry name" value="E3 UBIQUITIN-PROTEIN LIGASE RNF165"/>
    <property type="match status" value="1"/>
</dbReference>
<keyword evidence="7" id="KW-0862">Zinc</keyword>
<comment type="caution">
    <text evidence="11">The sequence shown here is derived from an EMBL/GenBank/DDBJ whole genome shotgun (WGS) entry which is preliminary data.</text>
</comment>
<feature type="region of interest" description="Disordered" evidence="9">
    <location>
        <begin position="1"/>
        <end position="60"/>
    </location>
</feature>
<evidence type="ECO:0000256" key="2">
    <source>
        <dbReference type="ARBA" id="ARBA00012483"/>
    </source>
</evidence>
<evidence type="ECO:0000256" key="3">
    <source>
        <dbReference type="ARBA" id="ARBA00022679"/>
    </source>
</evidence>
<feature type="compositionally biased region" description="Polar residues" evidence="9">
    <location>
        <begin position="30"/>
        <end position="50"/>
    </location>
</feature>
<dbReference type="PROSITE" id="PS50089">
    <property type="entry name" value="ZF_RING_2"/>
    <property type="match status" value="1"/>
</dbReference>
<name>A0ABR2EJG5_9ROSI</name>
<feature type="compositionally biased region" description="Polar residues" evidence="9">
    <location>
        <begin position="539"/>
        <end position="555"/>
    </location>
</feature>
<dbReference type="InterPro" id="IPR045191">
    <property type="entry name" value="MBR1/2-like"/>
</dbReference>
<keyword evidence="5 8" id="KW-0863">Zinc-finger</keyword>
<sequence length="774" mass="84526">MQRQGGTFNPFPETVNIEEGPSPENAGIGQPNSLGNLLNPLETRSSNHTVPSGEMHGNTITPDVRIFSGWNSGEPSSRVRLQNQANQDVLNHHFDDDGTKIEHGWSTYGARAGGAPRSEERRVEPPNVFFPGRLNFGHSGNQNRNRPLYFEGSSSSHSPLSVNITEGFISHRGTGGSGVGTGMGPNPHNLVGLEREQVSNTTVSSDNVGSSSGISNYAGAEIDDDSGSSLGSWGLSCKRKALEGTSRQSYSASTSSYSEQIENVAWHAVPARNEASSHMGIPTPSRNLLNVSPPDQLNPRVGLGMRGVVSDAFSSSSARTANQGSQQECLPYGLSSTGVAGQSSFSFPRYPRAAPFGDSRDLRSTATIAENSSSPSSQPQARTISLVPRNVHPFPWNGTSSSRAGNPSGSTNSLERAASSLREEPNIRNISRSNVEHPRFVPATEMRHVAQDPTGWSLASENNISTSASVPSSNRPGPSSSIPSLPTPAWIPPQNPPTHYQQRHSELAPWSLFPPFDSESGNNNGYFPSLSSGPSASSQETAVPSRSNRQGNNRTYPRRAFLLERQGDNVLGMPHSLRTLAADIEGRHRLISEIRQVLTAMRRGENLRIEDYTMFDPFIYHGMAEAHDRHRDMRLDVDNMSYEELLALEEQIGDVSTGLNEETILKLMKQYKYSSITTESAQESEPCCICQEEYTDGDDTGTLDCGHDFHTKCIKQWLMLKNLCPVCKTTGLLKRRGGVPHCKLGRGDQFWMIVYEKHASEAEKPFMPLRPKDR</sequence>
<reference evidence="11 12" key="1">
    <citation type="journal article" date="2024" name="G3 (Bethesda)">
        <title>Genome assembly of Hibiscus sabdariffa L. provides insights into metabolisms of medicinal natural products.</title>
        <authorList>
            <person name="Kim T."/>
        </authorList>
    </citation>
    <scope>NUCLEOTIDE SEQUENCE [LARGE SCALE GENOMIC DNA]</scope>
    <source>
        <strain evidence="11">TK-2024</strain>
        <tissue evidence="11">Old leaves</tissue>
    </source>
</reference>
<protein>
    <recommendedName>
        <fullName evidence="2">RING-type E3 ubiquitin transferase</fullName>
        <ecNumber evidence="2">2.3.2.27</ecNumber>
    </recommendedName>
</protein>
<dbReference type="Pfam" id="PF13639">
    <property type="entry name" value="zf-RING_2"/>
    <property type="match status" value="1"/>
</dbReference>
<feature type="region of interest" description="Disordered" evidence="9">
    <location>
        <begin position="521"/>
        <end position="556"/>
    </location>
</feature>
<dbReference type="SMART" id="SM00184">
    <property type="entry name" value="RING"/>
    <property type="match status" value="1"/>
</dbReference>
<evidence type="ECO:0000313" key="11">
    <source>
        <dbReference type="EMBL" id="KAK8561302.1"/>
    </source>
</evidence>
<evidence type="ECO:0000313" key="12">
    <source>
        <dbReference type="Proteomes" id="UP001472677"/>
    </source>
</evidence>
<keyword evidence="4" id="KW-0479">Metal-binding</keyword>
<feature type="region of interest" description="Disordered" evidence="9">
    <location>
        <begin position="101"/>
        <end position="141"/>
    </location>
</feature>
<feature type="region of interest" description="Disordered" evidence="9">
    <location>
        <begin position="390"/>
        <end position="439"/>
    </location>
</feature>
<keyword evidence="3" id="KW-0808">Transferase</keyword>
<evidence type="ECO:0000256" key="1">
    <source>
        <dbReference type="ARBA" id="ARBA00000900"/>
    </source>
</evidence>
<keyword evidence="12" id="KW-1185">Reference proteome</keyword>
<organism evidence="11 12">
    <name type="scientific">Hibiscus sabdariffa</name>
    <name type="common">roselle</name>
    <dbReference type="NCBI Taxonomy" id="183260"/>
    <lineage>
        <taxon>Eukaryota</taxon>
        <taxon>Viridiplantae</taxon>
        <taxon>Streptophyta</taxon>
        <taxon>Embryophyta</taxon>
        <taxon>Tracheophyta</taxon>
        <taxon>Spermatophyta</taxon>
        <taxon>Magnoliopsida</taxon>
        <taxon>eudicotyledons</taxon>
        <taxon>Gunneridae</taxon>
        <taxon>Pentapetalae</taxon>
        <taxon>rosids</taxon>
        <taxon>malvids</taxon>
        <taxon>Malvales</taxon>
        <taxon>Malvaceae</taxon>
        <taxon>Malvoideae</taxon>
        <taxon>Hibiscus</taxon>
    </lineage>
</organism>
<evidence type="ECO:0000256" key="9">
    <source>
        <dbReference type="SAM" id="MobiDB-lite"/>
    </source>
</evidence>
<dbReference type="InterPro" id="IPR001841">
    <property type="entry name" value="Znf_RING"/>
</dbReference>
<evidence type="ECO:0000259" key="10">
    <source>
        <dbReference type="PROSITE" id="PS50089"/>
    </source>
</evidence>
<feature type="compositionally biased region" description="Polar residues" evidence="9">
    <location>
        <begin position="457"/>
        <end position="484"/>
    </location>
</feature>
<keyword evidence="6" id="KW-0833">Ubl conjugation pathway</keyword>
<feature type="compositionally biased region" description="Low complexity" evidence="9">
    <location>
        <begin position="529"/>
        <end position="538"/>
    </location>
</feature>
<dbReference type="InterPro" id="IPR013083">
    <property type="entry name" value="Znf_RING/FYVE/PHD"/>
</dbReference>
<feature type="domain" description="RING-type" evidence="10">
    <location>
        <begin position="687"/>
        <end position="728"/>
    </location>
</feature>